<dbReference type="InterPro" id="IPR035994">
    <property type="entry name" value="Nucleoside_phosphorylase_sf"/>
</dbReference>
<dbReference type="PANTHER" id="PTHR46082:SF11">
    <property type="entry name" value="AAA+ ATPASE DOMAIN-CONTAINING PROTEIN-RELATED"/>
    <property type="match status" value="1"/>
</dbReference>
<dbReference type="GO" id="GO:0009116">
    <property type="term" value="P:nucleoside metabolic process"/>
    <property type="evidence" value="ECO:0007669"/>
    <property type="project" value="InterPro"/>
</dbReference>
<reference evidence="2" key="1">
    <citation type="journal article" date="2012" name="J. Am. Chem. Soc.">
        <title>Identification and characterization of the echinocandin B biosynthetic gene cluster from Emericella rugulosa NRRL 11440.</title>
        <authorList>
            <person name="Cacho R.A."/>
            <person name="Jiang W."/>
            <person name="Chooi Y.H."/>
            <person name="Walsh C.T."/>
            <person name="Tang Y."/>
        </authorList>
    </citation>
    <scope>NUCLEOTIDE SEQUENCE</scope>
    <source>
        <strain evidence="2">NRRL 11440</strain>
    </source>
</reference>
<evidence type="ECO:0000313" key="2">
    <source>
        <dbReference type="EMBL" id="AFT91405.1"/>
    </source>
</evidence>
<evidence type="ECO:0000256" key="1">
    <source>
        <dbReference type="SAM" id="MobiDB-lite"/>
    </source>
</evidence>
<dbReference type="InterPro" id="IPR053137">
    <property type="entry name" value="NLR-like"/>
</dbReference>
<feature type="compositionally biased region" description="Basic and acidic residues" evidence="1">
    <location>
        <begin position="1150"/>
        <end position="1160"/>
    </location>
</feature>
<dbReference type="Gene3D" id="3.40.50.1580">
    <property type="entry name" value="Nucleoside phosphorylase domain"/>
    <property type="match status" value="1"/>
</dbReference>
<dbReference type="PANTHER" id="PTHR46082">
    <property type="entry name" value="ATP/GTP-BINDING PROTEIN-RELATED"/>
    <property type="match status" value="1"/>
</dbReference>
<dbReference type="SUPFAM" id="SSF53167">
    <property type="entry name" value="Purine and uridine phosphorylases"/>
    <property type="match status" value="1"/>
</dbReference>
<feature type="compositionally biased region" description="Polar residues" evidence="1">
    <location>
        <begin position="191"/>
        <end position="204"/>
    </location>
</feature>
<feature type="region of interest" description="Disordered" evidence="1">
    <location>
        <begin position="184"/>
        <end position="273"/>
    </location>
</feature>
<sequence length="1561" mass="172550">MAEFDFPDLDQVLTLEDLPTGDFVQEHRTRTVQHNPGDQYCLNAQAAFSAPQSFYTSLPQQNVYLGPPLHQNTHPGTPPEIALSGVSRETQVRYHLDALESTIASSHGGLDLETIRQRLHTMVVDIDSLLVGRLASNRPPSPITPRFSEKGNRVFRLSMQGDHGSVVPYPAPADEEPQLLGVGSSEKMESTHNAPSDYTPSVTDWSGPPPIPSNGDSLTDSGYAGSMYNHRSMPQSHNVGRSKGLLEGPSTTHLPVGPINDGSQVMESNDDDEKTIYSEASSISEPVKEAYIAELAEDLAKGTRPFQPNKEVLERISQVLPMLLRTFALSLGHEESSQMHRDVMVFLHKHRMDVGAALMDRLCEHVDQEEEDDDFHLQGSGKMPLEELMSLWHSKASSEPSAGQCDPPGTMDNQGYGYVDSEKTDASMEIKLPQIDAYRSLIQNSPSYSWLLDSLRRECVLAPSEPNTMEHTRDMILSILPIDPAVSRRRPSHVFEVFMRINWDPTAFYIQQNYTERPREAIERAITLTGSCRATQAVTCSQYMSQTWPLTGASILDLVTSLVSSDHNAESASTNQETDHRVVVLTDGTTVQAFRKVSPDQPQEPFAVWVKVRGLAESIAEVGEQLAWLGCALRSSPADSGIAYCRPLVKRLHDGAAPEDLGSYPQYAIEIDFDIQMEQGSTKTVEGRCWHGLFRNPVVAEGYPTPRRPEPDPGLEIPLEILAGLSQVRRANTFDGKTVLKGFSVILIPTKFSKDIVMWHMLHGDSDKRLSYRETESFEAINLSGKDLENSRHILGWCSDMKLYAGTQEASYTVRGSRLQYPTGKSALTNVSISIGHLIRGGTPFSIGTKDLHPRRSCYVAKMRWVAQRFLVLWDVEAKRGWLVNGASALLHLLRASLEQEKRSKFGHRSLFNPQELQEAAEPYQHESALDVLLSQFNMQLKVYAKKDGFVCFQDRVEDFYGHLETIFDYQLRSDYSEVPRSCLDGWDFSDLATERDPIYPRRATIDPEGKSWIDFTRSIHAVALLGRDYGEIMRPTSSICPSWASLPTGKSYLATSLADLRSIMEAYGGDPYEMPVRLTSNLVWHTAKSTTVECQCLKRRDGCHSDLAQVILPPMLSLNVDDSFAAYGGDTGAVFFGFNSNHQWYWRDHGHPSTKETDAGHASPPEKISKNTADSGLGSKGTATPSELGSGMNGSTFGQSRDTSSEISSFLSNAQAREYISSKVYTVGIICALPLEFKAVRALFDETHSGCIPDADTHAYAQGRIGKHQVVAAGLPKGGYGPTSAAVVACNMKRSFPSIEFCLLVGIGGGVPSRSHDIRLGDIVVSTPSGPHPGVLAYDSVKMLESGEIQLNACLSRPSQHLLSAITVLSSETQASLRELQEDLNQITASCPGYEHPGPDQDILFVPGYIHKGYEAHDGCERCNLGCQVVRTPRGSTQPQIHYGLIASGNQLMRSAQVRDQMSQKYDVLCFEMEGAGIMDTFPSLVIRGICDYADSHKNKRWQKYAAAAAAAYAKLLLSRVRAMPVDDIGDRLTGCKRKLYDGIERLAKRQPVEDGYREP</sequence>
<feature type="region of interest" description="Disordered" evidence="1">
    <location>
        <begin position="1150"/>
        <end position="1202"/>
    </location>
</feature>
<organism evidence="2">
    <name type="scientific">Aspergillus rugulosus</name>
    <name type="common">Emericella rugulosa</name>
    <dbReference type="NCBI Taxonomy" id="41736"/>
    <lineage>
        <taxon>Eukaryota</taxon>
        <taxon>Fungi</taxon>
        <taxon>Dikarya</taxon>
        <taxon>Ascomycota</taxon>
        <taxon>Pezizomycotina</taxon>
        <taxon>Eurotiomycetes</taxon>
        <taxon>Eurotiomycetidae</taxon>
        <taxon>Eurotiales</taxon>
        <taxon>Aspergillaceae</taxon>
        <taxon>Aspergillus</taxon>
        <taxon>Aspergillus subgen. Nidulantes</taxon>
    </lineage>
</organism>
<accession>K0E2H1</accession>
<protein>
    <submittedName>
        <fullName evidence="2">Uncharacterized protein</fullName>
    </submittedName>
</protein>
<feature type="compositionally biased region" description="Polar residues" evidence="1">
    <location>
        <begin position="1182"/>
        <end position="1202"/>
    </location>
</feature>
<dbReference type="EMBL" id="JX421685">
    <property type="protein sequence ID" value="AFT91405.1"/>
    <property type="molecule type" value="Genomic_DNA"/>
</dbReference>
<name>K0E2H1_ASPRU</name>
<dbReference type="GO" id="GO:0003824">
    <property type="term" value="F:catalytic activity"/>
    <property type="evidence" value="ECO:0007669"/>
    <property type="project" value="InterPro"/>
</dbReference>
<proteinExistence type="predicted"/>